<comment type="caution">
    <text evidence="4">The sequence shown here is derived from an EMBL/GenBank/DDBJ whole genome shotgun (WGS) entry which is preliminary data.</text>
</comment>
<proteinExistence type="predicted"/>
<dbReference type="Gene3D" id="3.30.470.20">
    <property type="entry name" value="ATP-grasp fold, B domain"/>
    <property type="match status" value="1"/>
</dbReference>
<dbReference type="GO" id="GO:0005524">
    <property type="term" value="F:ATP binding"/>
    <property type="evidence" value="ECO:0007669"/>
    <property type="project" value="UniProtKB-UniRule"/>
</dbReference>
<dbReference type="Proteomes" id="UP000320338">
    <property type="component" value="Unassembled WGS sequence"/>
</dbReference>
<dbReference type="SUPFAM" id="SSF56059">
    <property type="entry name" value="Glutathione synthetase ATP-binding domain-like"/>
    <property type="match status" value="1"/>
</dbReference>
<gene>
    <name evidence="4" type="ORF">PHY01_14350</name>
</gene>
<reference evidence="4 5" key="1">
    <citation type="submission" date="2019-06" db="EMBL/GenBank/DDBJ databases">
        <title>Whole genome shotgun sequence of Pseudonocardia hydrocarbonoxydans NBRC 14498.</title>
        <authorList>
            <person name="Hosoyama A."/>
            <person name="Uohara A."/>
            <person name="Ohji S."/>
            <person name="Ichikawa N."/>
        </authorList>
    </citation>
    <scope>NUCLEOTIDE SEQUENCE [LARGE SCALE GENOMIC DNA]</scope>
    <source>
        <strain evidence="4 5">NBRC 14498</strain>
    </source>
</reference>
<dbReference type="EMBL" id="BJNG01000014">
    <property type="protein sequence ID" value="GEC19152.1"/>
    <property type="molecule type" value="Genomic_DNA"/>
</dbReference>
<keyword evidence="5" id="KW-1185">Reference proteome</keyword>
<dbReference type="AlphaFoldDB" id="A0A4Y3WJM4"/>
<name>A0A4Y3WJM4_9PSEU</name>
<dbReference type="RefSeq" id="WP_141277742.1">
    <property type="nucleotide sequence ID" value="NZ_BAAARZ010000048.1"/>
</dbReference>
<dbReference type="OrthoDB" id="9810718at2"/>
<protein>
    <recommendedName>
        <fullName evidence="3">ATP-grasp domain-containing protein</fullName>
    </recommendedName>
</protein>
<dbReference type="GO" id="GO:0046872">
    <property type="term" value="F:metal ion binding"/>
    <property type="evidence" value="ECO:0007669"/>
    <property type="project" value="InterPro"/>
</dbReference>
<evidence type="ECO:0000256" key="2">
    <source>
        <dbReference type="SAM" id="MobiDB-lite"/>
    </source>
</evidence>
<evidence type="ECO:0000259" key="3">
    <source>
        <dbReference type="PROSITE" id="PS50975"/>
    </source>
</evidence>
<accession>A0A4Y3WJM4</accession>
<evidence type="ECO:0000256" key="1">
    <source>
        <dbReference type="PROSITE-ProRule" id="PRU00409"/>
    </source>
</evidence>
<feature type="region of interest" description="Disordered" evidence="2">
    <location>
        <begin position="1"/>
        <end position="22"/>
    </location>
</feature>
<sequence length="393" mass="41615">MTLTDEPLKHSPPSPATGTGSLRTNVRSAAMLAGLLVDGQLSRSRRASKVRRDRRYLQFWIDAARTLELPTRYVDDRLAIALDGSLIEVRRAANTLDTQEVLDRAGDKTLVYRILAEHGVPVTGHRSFTLATLSAAAQFVAASPVPCVVKPARDTSAGHGVTTNVTDTRSLRAAAAAAAAAGARAARDSRHGSLPARLRAKFAELRSVPLLVERQVPGEDYRLLYLDGVLVDAVHRMAPTLVGDGERTVAAIVAGINAERLARADDRAESVVALDSDLIRTLALQSLTTSSVPAAGRVVRLKTAVNDNALDDNRPARHLLHPETIELGARAARAVGARLVGVDVVTADPGLPLAASGGCVLEVNTTPGFAFHYHGRPGGIDVARVVLERLAGS</sequence>
<evidence type="ECO:0000313" key="4">
    <source>
        <dbReference type="EMBL" id="GEC19152.1"/>
    </source>
</evidence>
<evidence type="ECO:0000313" key="5">
    <source>
        <dbReference type="Proteomes" id="UP000320338"/>
    </source>
</evidence>
<organism evidence="4 5">
    <name type="scientific">Pseudonocardia hydrocarbonoxydans</name>
    <dbReference type="NCBI Taxonomy" id="76726"/>
    <lineage>
        <taxon>Bacteria</taxon>
        <taxon>Bacillati</taxon>
        <taxon>Actinomycetota</taxon>
        <taxon>Actinomycetes</taxon>
        <taxon>Pseudonocardiales</taxon>
        <taxon>Pseudonocardiaceae</taxon>
        <taxon>Pseudonocardia</taxon>
    </lineage>
</organism>
<dbReference type="InterPro" id="IPR013815">
    <property type="entry name" value="ATP_grasp_subdomain_1"/>
</dbReference>
<keyword evidence="1" id="KW-0067">ATP-binding</keyword>
<keyword evidence="1" id="KW-0547">Nucleotide-binding</keyword>
<dbReference type="InterPro" id="IPR011761">
    <property type="entry name" value="ATP-grasp"/>
</dbReference>
<feature type="domain" description="ATP-grasp" evidence="3">
    <location>
        <begin position="112"/>
        <end position="391"/>
    </location>
</feature>
<dbReference type="Gene3D" id="3.30.1490.20">
    <property type="entry name" value="ATP-grasp fold, A domain"/>
    <property type="match status" value="1"/>
</dbReference>
<dbReference type="PROSITE" id="PS50975">
    <property type="entry name" value="ATP_GRASP"/>
    <property type="match status" value="1"/>
</dbReference>